<accession>D1CAW2</accession>
<name>D1CAW2_SPHTD</name>
<dbReference type="InterPro" id="IPR023430">
    <property type="entry name" value="Pept_HybD-like_dom_sf"/>
</dbReference>
<sequence>MTPRILVAGIGNIFLGDDAFGVVVARRLAEHPLPPGVEVRDFGIRGLDLAYALSDGCDAAILVDAMPRGGVPGTLYLIEPDAPEAIDAAGPALAAHSVDPMAVFALAQTLGGCPERLFVVGCEPGAVAPVPDDPDGLSPPVRAAVDEAVNMIESLLVRLHDGRPAVAPQGPA</sequence>
<evidence type="ECO:0000256" key="4">
    <source>
        <dbReference type="ARBA" id="ARBA00022801"/>
    </source>
</evidence>
<reference evidence="5 6" key="2">
    <citation type="journal article" date="2010" name="Stand. Genomic Sci.">
        <title>Complete genome sequence of Desulfohalobium retbaense type strain (HR(100)).</title>
        <authorList>
            <person name="Spring S."/>
            <person name="Nolan M."/>
            <person name="Lapidus A."/>
            <person name="Glavina Del Rio T."/>
            <person name="Copeland A."/>
            <person name="Tice H."/>
            <person name="Cheng J.F."/>
            <person name="Lucas S."/>
            <person name="Land M."/>
            <person name="Chen F."/>
            <person name="Bruce D."/>
            <person name="Goodwin L."/>
            <person name="Pitluck S."/>
            <person name="Ivanova N."/>
            <person name="Mavromatis K."/>
            <person name="Mikhailova N."/>
            <person name="Pati A."/>
            <person name="Chen A."/>
            <person name="Palaniappan K."/>
            <person name="Hauser L."/>
            <person name="Chang Y.J."/>
            <person name="Jeffries C.D."/>
            <person name="Munk C."/>
            <person name="Kiss H."/>
            <person name="Chain P."/>
            <person name="Han C."/>
            <person name="Brettin T."/>
            <person name="Detter J.C."/>
            <person name="Schuler E."/>
            <person name="Goker M."/>
            <person name="Rohde M."/>
            <person name="Bristow J."/>
            <person name="Eisen J.A."/>
            <person name="Markowitz V."/>
            <person name="Hugenholtz P."/>
            <person name="Kyrpides N.C."/>
            <person name="Klenk H.P."/>
        </authorList>
    </citation>
    <scope>NUCLEOTIDE SEQUENCE [LARGE SCALE GENOMIC DNA]</scope>
    <source>
        <strain evidence="6">ATCC 49802 / DSM 20745 / S 6022</strain>
    </source>
</reference>
<dbReference type="NCBIfam" id="TIGR00072">
    <property type="entry name" value="hydrog_prot"/>
    <property type="match status" value="1"/>
</dbReference>
<evidence type="ECO:0000256" key="1">
    <source>
        <dbReference type="ARBA" id="ARBA00006814"/>
    </source>
</evidence>
<keyword evidence="3" id="KW-0064">Aspartyl protease</keyword>
<dbReference type="InParanoid" id="D1CAW2"/>
<gene>
    <name evidence="5" type="ordered locus">Sthe_2494</name>
</gene>
<keyword evidence="4" id="KW-0378">Hydrolase</keyword>
<dbReference type="PRINTS" id="PR00446">
    <property type="entry name" value="HYDRGNUPTAKE"/>
</dbReference>
<comment type="similarity">
    <text evidence="1">Belongs to the peptidase A31 family.</text>
</comment>
<dbReference type="OrthoDB" id="9794619at2"/>
<dbReference type="KEGG" id="sti:Sthe_2494"/>
<evidence type="ECO:0000313" key="6">
    <source>
        <dbReference type="Proteomes" id="UP000002027"/>
    </source>
</evidence>
<dbReference type="Gene3D" id="3.40.50.1450">
    <property type="entry name" value="HybD-like"/>
    <property type="match status" value="1"/>
</dbReference>
<dbReference type="PANTHER" id="PTHR30302:SF1">
    <property type="entry name" value="HYDROGENASE 2 MATURATION PROTEASE"/>
    <property type="match status" value="1"/>
</dbReference>
<dbReference type="GO" id="GO:0008047">
    <property type="term" value="F:enzyme activator activity"/>
    <property type="evidence" value="ECO:0007669"/>
    <property type="project" value="InterPro"/>
</dbReference>
<reference evidence="6" key="1">
    <citation type="submission" date="2009-11" db="EMBL/GenBank/DDBJ databases">
        <title>The complete chromosome 2 of Sphaerobacter thermophilus DSM 20745.</title>
        <authorList>
            <person name="Lucas S."/>
            <person name="Copeland A."/>
            <person name="Lapidus A."/>
            <person name="Glavina del Rio T."/>
            <person name="Dalin E."/>
            <person name="Tice H."/>
            <person name="Bruce D."/>
            <person name="Goodwin L."/>
            <person name="Pitluck S."/>
            <person name="Kyrpides N."/>
            <person name="Mavromatis K."/>
            <person name="Ivanova N."/>
            <person name="Mikhailova N."/>
            <person name="LaButti K.M."/>
            <person name="Clum A."/>
            <person name="Sun H.I."/>
            <person name="Brettin T."/>
            <person name="Detter J.C."/>
            <person name="Han C."/>
            <person name="Larimer F."/>
            <person name="Land M."/>
            <person name="Hauser L."/>
            <person name="Markowitz V."/>
            <person name="Cheng J.F."/>
            <person name="Hugenholtz P."/>
            <person name="Woyke T."/>
            <person name="Wu D."/>
            <person name="Steenblock K."/>
            <person name="Schneider S."/>
            <person name="Pukall R."/>
            <person name="Goeker M."/>
            <person name="Klenk H.P."/>
            <person name="Eisen J.A."/>
        </authorList>
    </citation>
    <scope>NUCLEOTIDE SEQUENCE [LARGE SCALE GENOMIC DNA]</scope>
    <source>
        <strain evidence="6">ATCC 49802 / DSM 20745 / S 6022</strain>
    </source>
</reference>
<dbReference type="AlphaFoldDB" id="D1CAW2"/>
<keyword evidence="6" id="KW-1185">Reference proteome</keyword>
<proteinExistence type="inferred from homology"/>
<dbReference type="eggNOG" id="COG0680">
    <property type="taxonomic scope" value="Bacteria"/>
</dbReference>
<dbReference type="Proteomes" id="UP000002027">
    <property type="component" value="Chromosome 2"/>
</dbReference>
<organism evidence="5 6">
    <name type="scientific">Sphaerobacter thermophilus (strain ATCC 49802 / DSM 20745 / KCCM 41009 / NCIMB 13125 / S 6022)</name>
    <dbReference type="NCBI Taxonomy" id="479434"/>
    <lineage>
        <taxon>Bacteria</taxon>
        <taxon>Pseudomonadati</taxon>
        <taxon>Thermomicrobiota</taxon>
        <taxon>Thermomicrobia</taxon>
        <taxon>Sphaerobacterales</taxon>
        <taxon>Sphaerobacterineae</taxon>
        <taxon>Sphaerobacteraceae</taxon>
        <taxon>Sphaerobacter</taxon>
    </lineage>
</organism>
<dbReference type="RefSeq" id="WP_012872949.1">
    <property type="nucleotide sequence ID" value="NC_013524.1"/>
</dbReference>
<dbReference type="HOGENOM" id="CLU_099037_1_0_0"/>
<dbReference type="SUPFAM" id="SSF53163">
    <property type="entry name" value="HybD-like"/>
    <property type="match status" value="1"/>
</dbReference>
<dbReference type="GO" id="GO:0016485">
    <property type="term" value="P:protein processing"/>
    <property type="evidence" value="ECO:0007669"/>
    <property type="project" value="TreeGrafter"/>
</dbReference>
<dbReference type="InterPro" id="IPR000671">
    <property type="entry name" value="Peptidase_A31"/>
</dbReference>
<keyword evidence="2 5" id="KW-0645">Protease</keyword>
<evidence type="ECO:0000256" key="3">
    <source>
        <dbReference type="ARBA" id="ARBA00022750"/>
    </source>
</evidence>
<evidence type="ECO:0000256" key="2">
    <source>
        <dbReference type="ARBA" id="ARBA00022670"/>
    </source>
</evidence>
<dbReference type="STRING" id="479434.Sthe_2494"/>
<evidence type="ECO:0000313" key="5">
    <source>
        <dbReference type="EMBL" id="ACZ39909.1"/>
    </source>
</evidence>
<dbReference type="GO" id="GO:0004190">
    <property type="term" value="F:aspartic-type endopeptidase activity"/>
    <property type="evidence" value="ECO:0007669"/>
    <property type="project" value="UniProtKB-KW"/>
</dbReference>
<dbReference type="Pfam" id="PF01750">
    <property type="entry name" value="HycI"/>
    <property type="match status" value="1"/>
</dbReference>
<dbReference type="PANTHER" id="PTHR30302">
    <property type="entry name" value="HYDROGENASE 1 MATURATION PROTEASE"/>
    <property type="match status" value="1"/>
</dbReference>
<dbReference type="EMBL" id="CP001824">
    <property type="protein sequence ID" value="ACZ39909.1"/>
    <property type="molecule type" value="Genomic_DNA"/>
</dbReference>
<protein>
    <submittedName>
        <fullName evidence="5">Hydrogenase maturation protease</fullName>
    </submittedName>
</protein>